<accession>A0A066WGY1</accession>
<keyword evidence="1" id="KW-0732">Signal</keyword>
<gene>
    <name evidence="2" type="ORF">K437DRAFT_253394</name>
</gene>
<feature type="chain" id="PRO_5001629061" evidence="1">
    <location>
        <begin position="37"/>
        <end position="190"/>
    </location>
</feature>
<organism evidence="2 3">
    <name type="scientific">Tilletiaria anomala (strain ATCC 24038 / CBS 436.72 / UBC 951)</name>
    <dbReference type="NCBI Taxonomy" id="1037660"/>
    <lineage>
        <taxon>Eukaryota</taxon>
        <taxon>Fungi</taxon>
        <taxon>Dikarya</taxon>
        <taxon>Basidiomycota</taxon>
        <taxon>Ustilaginomycotina</taxon>
        <taxon>Exobasidiomycetes</taxon>
        <taxon>Georgefischeriales</taxon>
        <taxon>Tilletiariaceae</taxon>
        <taxon>Tilletiaria</taxon>
    </lineage>
</organism>
<evidence type="ECO:0000313" key="3">
    <source>
        <dbReference type="Proteomes" id="UP000027361"/>
    </source>
</evidence>
<dbReference type="AlphaFoldDB" id="A0A066WGY1"/>
<dbReference type="EMBL" id="JMSN01000004">
    <property type="protein sequence ID" value="KDN53071.1"/>
    <property type="molecule type" value="Genomic_DNA"/>
</dbReference>
<evidence type="ECO:0000313" key="2">
    <source>
        <dbReference type="EMBL" id="KDN53071.1"/>
    </source>
</evidence>
<dbReference type="HOGENOM" id="CLU_1428914_0_0_1"/>
<protein>
    <submittedName>
        <fullName evidence="2">Uncharacterized protein</fullName>
    </submittedName>
</protein>
<proteinExistence type="predicted"/>
<keyword evidence="3" id="KW-1185">Reference proteome</keyword>
<reference evidence="2 3" key="1">
    <citation type="submission" date="2014-05" db="EMBL/GenBank/DDBJ databases">
        <title>Draft genome sequence of a rare smut relative, Tilletiaria anomala UBC 951.</title>
        <authorList>
            <consortium name="DOE Joint Genome Institute"/>
            <person name="Toome M."/>
            <person name="Kuo A."/>
            <person name="Henrissat B."/>
            <person name="Lipzen A."/>
            <person name="Tritt A."/>
            <person name="Yoshinaga Y."/>
            <person name="Zane M."/>
            <person name="Barry K."/>
            <person name="Grigoriev I.V."/>
            <person name="Spatafora J.W."/>
            <person name="Aimea M.C."/>
        </authorList>
    </citation>
    <scope>NUCLEOTIDE SEQUENCE [LARGE SCALE GENOMIC DNA]</scope>
    <source>
        <strain evidence="2 3">UBC 951</strain>
    </source>
</reference>
<dbReference type="Proteomes" id="UP000027361">
    <property type="component" value="Unassembled WGS sequence"/>
</dbReference>
<dbReference type="InParanoid" id="A0A066WGY1"/>
<dbReference type="GeneID" id="25263568"/>
<sequence>MRPTLTSATVASLLTSPLSLFLALALLLATASSTWAQSASSSGGNAPLTTNNAQSACVQYGDCTTAAGATQTISQLSPVTPPASSLLTIPIPTDAAQVPAYEASLASAGALSAYSSRIAGGMNTNAAGSTVLPGTVASAGQAPSSALSAQISQNSGKNAAGPAVSANWKMLALSPAIALVAAAAGAAYLL</sequence>
<feature type="signal peptide" evidence="1">
    <location>
        <begin position="1"/>
        <end position="36"/>
    </location>
</feature>
<comment type="caution">
    <text evidence="2">The sequence shown here is derived from an EMBL/GenBank/DDBJ whole genome shotgun (WGS) entry which is preliminary data.</text>
</comment>
<name>A0A066WGY1_TILAU</name>
<evidence type="ECO:0000256" key="1">
    <source>
        <dbReference type="SAM" id="SignalP"/>
    </source>
</evidence>
<dbReference type="OrthoDB" id="2556658at2759"/>
<dbReference type="RefSeq" id="XP_013245910.1">
    <property type="nucleotide sequence ID" value="XM_013390456.1"/>
</dbReference>
<dbReference type="OMA" id="NAQSACV"/>